<dbReference type="GO" id="GO:0009035">
    <property type="term" value="F:type I site-specific deoxyribonuclease activity"/>
    <property type="evidence" value="ECO:0007669"/>
    <property type="project" value="UniProtKB-EC"/>
</dbReference>
<dbReference type="EMBL" id="CP011541">
    <property type="protein sequence ID" value="AKK04289.1"/>
    <property type="molecule type" value="Genomic_DNA"/>
</dbReference>
<evidence type="ECO:0000313" key="6">
    <source>
        <dbReference type="Proteomes" id="UP000035368"/>
    </source>
</evidence>
<dbReference type="PANTHER" id="PTHR30408">
    <property type="entry name" value="TYPE-1 RESTRICTION ENZYME ECOKI SPECIFICITY PROTEIN"/>
    <property type="match status" value="1"/>
</dbReference>
<dbReference type="PATRIC" id="fig|1050174.4.peg.2490"/>
<sequence>MSLPFVEIARIADIRTGSTPTQFLRPADGNEGIPFVTPSDFAHKDQIFDTERVVSSPALTSLKGRLVPANSTCVTCIGSTLGKTGFVKNQVMTNQQINSVTAVPGKAQSRYLYYAILNGSAQLKDIAGGSASPILNKSDFGRFLVPDFDLQTQHKIADVLGALDDKIAANQRVMQLGLDFIKVLWQKAQCSSSTEILVGDVIDVNPRTPLPAGVGLPFLDMKNLPEDGHLPSRWEVKEPRSGSKFINGDTLLGRITPCFENGKLGYVDFLKEGEVGLGSTEFIVFRPKEGTPRAVPLCFASSEVFRSEAQLNMVGTSGRQRVTAEFVKQFPVRWPSAEAIHEFGNLTSPLLEKFSALSKEYQTLARTRDELLPLLMNGKITVAEANEEVLAMGVEKHAEGAGDV</sequence>
<keyword evidence="3" id="KW-0238">DNA-binding</keyword>
<gene>
    <name evidence="5" type="ORF">CEPID_12335</name>
</gene>
<keyword evidence="6" id="KW-1185">Reference proteome</keyword>
<dbReference type="GO" id="GO:0003677">
    <property type="term" value="F:DNA binding"/>
    <property type="evidence" value="ECO:0007669"/>
    <property type="project" value="UniProtKB-KW"/>
</dbReference>
<dbReference type="KEGG" id="cei:CEPID_12335"/>
<dbReference type="PANTHER" id="PTHR30408:SF13">
    <property type="entry name" value="TYPE I RESTRICTION ENZYME HINDI SPECIFICITY SUBUNIT"/>
    <property type="match status" value="1"/>
</dbReference>
<evidence type="ECO:0000259" key="4">
    <source>
        <dbReference type="Pfam" id="PF01420"/>
    </source>
</evidence>
<accession>A0A0G3GT39</accession>
<reference evidence="5 6" key="1">
    <citation type="submission" date="2015-05" db="EMBL/GenBank/DDBJ databases">
        <title>Complete genome sequence of Corynebacterium epidermidicanis DSM 45586, isolated from the skin of a dog suffering from pruritus.</title>
        <authorList>
            <person name="Ruckert C."/>
            <person name="Albersmeier A."/>
            <person name="Winkler A."/>
            <person name="Tauch A."/>
        </authorList>
    </citation>
    <scope>NUCLEOTIDE SEQUENCE [LARGE SCALE GENOMIC DNA]</scope>
    <source>
        <strain evidence="5 6">DSM 45586</strain>
    </source>
</reference>
<dbReference type="OrthoDB" id="9798929at2"/>
<keyword evidence="2" id="KW-0680">Restriction system</keyword>
<dbReference type="EC" id="3.1.21.3" evidence="5"/>
<feature type="domain" description="Type I restriction modification DNA specificity" evidence="4">
    <location>
        <begin position="6"/>
        <end position="171"/>
    </location>
</feature>
<keyword evidence="5" id="KW-0540">Nuclease</keyword>
<evidence type="ECO:0000313" key="5">
    <source>
        <dbReference type="EMBL" id="AKK04289.1"/>
    </source>
</evidence>
<dbReference type="InterPro" id="IPR044946">
    <property type="entry name" value="Restrct_endonuc_typeI_TRD_sf"/>
</dbReference>
<dbReference type="InterPro" id="IPR000055">
    <property type="entry name" value="Restrct_endonuc_typeI_TRD"/>
</dbReference>
<dbReference type="InterPro" id="IPR052021">
    <property type="entry name" value="Type-I_RS_S_subunit"/>
</dbReference>
<dbReference type="CDD" id="cd17516">
    <property type="entry name" value="RMtype1_S_HinAWORF1578P-TRD2-CR2_like"/>
    <property type="match status" value="1"/>
</dbReference>
<proteinExistence type="inferred from homology"/>
<evidence type="ECO:0000256" key="1">
    <source>
        <dbReference type="ARBA" id="ARBA00010923"/>
    </source>
</evidence>
<keyword evidence="5" id="KW-0255">Endonuclease</keyword>
<dbReference type="CDD" id="cd17260">
    <property type="entry name" value="RMtype1_S_EcoEI-TRD1-CR1_like"/>
    <property type="match status" value="1"/>
</dbReference>
<dbReference type="STRING" id="1050174.CEPID_12335"/>
<evidence type="ECO:0000256" key="2">
    <source>
        <dbReference type="ARBA" id="ARBA00022747"/>
    </source>
</evidence>
<dbReference type="RefSeq" id="WP_052843584.1">
    <property type="nucleotide sequence ID" value="NZ_CP011541.1"/>
</dbReference>
<name>A0A0G3GT39_9CORY</name>
<comment type="similarity">
    <text evidence="1">Belongs to the type-I restriction system S methylase family.</text>
</comment>
<dbReference type="AlphaFoldDB" id="A0A0G3GT39"/>
<dbReference type="REBASE" id="113822">
    <property type="entry name" value="S.Cep45586ORF12340P"/>
</dbReference>
<dbReference type="Gene3D" id="3.90.220.20">
    <property type="entry name" value="DNA methylase specificity domains"/>
    <property type="match status" value="2"/>
</dbReference>
<dbReference type="SUPFAM" id="SSF116734">
    <property type="entry name" value="DNA methylase specificity domain"/>
    <property type="match status" value="2"/>
</dbReference>
<dbReference type="Pfam" id="PF01420">
    <property type="entry name" value="Methylase_S"/>
    <property type="match status" value="1"/>
</dbReference>
<dbReference type="Proteomes" id="UP000035368">
    <property type="component" value="Chromosome"/>
</dbReference>
<dbReference type="GO" id="GO:0009307">
    <property type="term" value="P:DNA restriction-modification system"/>
    <property type="evidence" value="ECO:0007669"/>
    <property type="project" value="UniProtKB-KW"/>
</dbReference>
<keyword evidence="5" id="KW-0378">Hydrolase</keyword>
<evidence type="ECO:0000256" key="3">
    <source>
        <dbReference type="ARBA" id="ARBA00023125"/>
    </source>
</evidence>
<protein>
    <submittedName>
        <fullName evidence="5">Restriction endonuclease S subunit</fullName>
        <ecNumber evidence="5">3.1.21.3</ecNumber>
    </submittedName>
</protein>
<organism evidence="5 6">
    <name type="scientific">Corynebacterium epidermidicanis</name>
    <dbReference type="NCBI Taxonomy" id="1050174"/>
    <lineage>
        <taxon>Bacteria</taxon>
        <taxon>Bacillati</taxon>
        <taxon>Actinomycetota</taxon>
        <taxon>Actinomycetes</taxon>
        <taxon>Mycobacteriales</taxon>
        <taxon>Corynebacteriaceae</taxon>
        <taxon>Corynebacterium</taxon>
    </lineage>
</organism>